<dbReference type="SMART" id="SM00849">
    <property type="entry name" value="Lactamase_B"/>
    <property type="match status" value="1"/>
</dbReference>
<reference evidence="2 3" key="1">
    <citation type="journal article" date="2020" name="Biotechnol. Biofuels">
        <title>New insights from the biogas microbiome by comprehensive genome-resolved metagenomics of nearly 1600 species originating from multiple anaerobic digesters.</title>
        <authorList>
            <person name="Campanaro S."/>
            <person name="Treu L."/>
            <person name="Rodriguez-R L.M."/>
            <person name="Kovalovszki A."/>
            <person name="Ziels R.M."/>
            <person name="Maus I."/>
            <person name="Zhu X."/>
            <person name="Kougias P.G."/>
            <person name="Basile A."/>
            <person name="Luo G."/>
            <person name="Schluter A."/>
            <person name="Konstantinidis K.T."/>
            <person name="Angelidaki I."/>
        </authorList>
    </citation>
    <scope>NUCLEOTIDE SEQUENCE [LARGE SCALE GENOMIC DNA]</scope>
    <source>
        <strain evidence="2">AS27yjCOA_157</strain>
    </source>
</reference>
<proteinExistence type="predicted"/>
<dbReference type="RefSeq" id="WP_013719822.1">
    <property type="nucleotide sequence ID" value="NZ_DAITGN010000155.1"/>
</dbReference>
<name>A0A7K4AF95_METSH</name>
<organism evidence="2 3">
    <name type="scientific">Methanothrix soehngenii</name>
    <name type="common">Methanosaeta concilii</name>
    <dbReference type="NCBI Taxonomy" id="2223"/>
    <lineage>
        <taxon>Archaea</taxon>
        <taxon>Methanobacteriati</taxon>
        <taxon>Methanobacteriota</taxon>
        <taxon>Stenosarchaea group</taxon>
        <taxon>Methanomicrobia</taxon>
        <taxon>Methanotrichales</taxon>
        <taxon>Methanotrichaceae</taxon>
        <taxon>Methanothrix</taxon>
    </lineage>
</organism>
<dbReference type="Pfam" id="PF12706">
    <property type="entry name" value="Lactamase_B_2"/>
    <property type="match status" value="1"/>
</dbReference>
<dbReference type="CDD" id="cd16279">
    <property type="entry name" value="metallo-hydrolase-like_MBL-fold"/>
    <property type="match status" value="1"/>
</dbReference>
<keyword evidence="2" id="KW-0378">Hydrolase</keyword>
<sequence>MKVTLLGTGDAIGTPKIGCKCPACMDALRGGRSRRMRFSILLESDEEDGRVLVDSSPDLRWQLLKKDIASVDGVIWTHAHYDHYAGFGDFHRVQSHVDVYALKNTMDYILNYLYFLAPVRHDVIAGQPFEIAGMQFTLFNVNHPPIETVGVRIDNGSKVVVITSDTKMEVPEESLELMRDADLMLADAITPPGYTISKHMTADEAMELAERLGTKRLILTHLSHLYPPHEEALKKWPLGHDMMEIVL</sequence>
<dbReference type="GeneID" id="10461734"/>
<dbReference type="OMA" id="HIHFDHL"/>
<dbReference type="InterPro" id="IPR001279">
    <property type="entry name" value="Metallo-B-lactamas"/>
</dbReference>
<dbReference type="GO" id="GO:0016787">
    <property type="term" value="F:hydrolase activity"/>
    <property type="evidence" value="ECO:0007669"/>
    <property type="project" value="UniProtKB-KW"/>
</dbReference>
<feature type="domain" description="Metallo-beta-lactamase" evidence="1">
    <location>
        <begin position="36"/>
        <end position="229"/>
    </location>
</feature>
<comment type="caution">
    <text evidence="2">The sequence shown here is derived from an EMBL/GenBank/DDBJ whole genome shotgun (WGS) entry which is preliminary data.</text>
</comment>
<dbReference type="SUPFAM" id="SSF56281">
    <property type="entry name" value="Metallo-hydrolase/oxidoreductase"/>
    <property type="match status" value="1"/>
</dbReference>
<dbReference type="AlphaFoldDB" id="A0A7K4AF95"/>
<evidence type="ECO:0000259" key="1">
    <source>
        <dbReference type="SMART" id="SM00849"/>
    </source>
</evidence>
<evidence type="ECO:0000313" key="3">
    <source>
        <dbReference type="Proteomes" id="UP000544742"/>
    </source>
</evidence>
<dbReference type="Proteomes" id="UP000544742">
    <property type="component" value="Unassembled WGS sequence"/>
</dbReference>
<dbReference type="PANTHER" id="PTHR42663:SF12">
    <property type="entry name" value="ATP-BINDING PROTEIN PHNP"/>
    <property type="match status" value="1"/>
</dbReference>
<evidence type="ECO:0000313" key="2">
    <source>
        <dbReference type="EMBL" id="NLJ21612.1"/>
    </source>
</evidence>
<accession>A0A7K4AF95</accession>
<gene>
    <name evidence="2" type="ORF">GX426_00680</name>
</gene>
<dbReference type="PANTHER" id="PTHR42663">
    <property type="entry name" value="HYDROLASE C777.06C-RELATED-RELATED"/>
    <property type="match status" value="1"/>
</dbReference>
<protein>
    <submittedName>
        <fullName evidence="2">MBL fold metallo-hydrolase</fullName>
    </submittedName>
</protein>
<dbReference type="InterPro" id="IPR036866">
    <property type="entry name" value="RibonucZ/Hydroxyglut_hydro"/>
</dbReference>
<dbReference type="Gene3D" id="3.60.15.10">
    <property type="entry name" value="Ribonuclease Z/Hydroxyacylglutathione hydrolase-like"/>
    <property type="match status" value="1"/>
</dbReference>
<dbReference type="EMBL" id="JAAYUN010000011">
    <property type="protein sequence ID" value="NLJ21612.1"/>
    <property type="molecule type" value="Genomic_DNA"/>
</dbReference>